<evidence type="ECO:0000256" key="1">
    <source>
        <dbReference type="SAM" id="MobiDB-lite"/>
    </source>
</evidence>
<protein>
    <submittedName>
        <fullName evidence="2">Uncharacterized protein</fullName>
    </submittedName>
</protein>
<evidence type="ECO:0000313" key="3">
    <source>
        <dbReference type="Proteomes" id="UP000438429"/>
    </source>
</evidence>
<reference evidence="2 3" key="1">
    <citation type="submission" date="2019-06" db="EMBL/GenBank/DDBJ databases">
        <title>Draft genomes of female and male turbot (Scophthalmus maximus).</title>
        <authorList>
            <person name="Xu H."/>
            <person name="Xu X.-W."/>
            <person name="Shao C."/>
            <person name="Chen S."/>
        </authorList>
    </citation>
    <scope>NUCLEOTIDE SEQUENCE [LARGE SCALE GENOMIC DNA]</scope>
    <source>
        <strain evidence="2">Ysfricsl-2016a</strain>
        <tissue evidence="2">Blood</tissue>
    </source>
</reference>
<feature type="compositionally biased region" description="Acidic residues" evidence="1">
    <location>
        <begin position="64"/>
        <end position="73"/>
    </location>
</feature>
<gene>
    <name evidence="2" type="ORF">F2P81_020568</name>
</gene>
<comment type="caution">
    <text evidence="2">The sequence shown here is derived from an EMBL/GenBank/DDBJ whole genome shotgun (WGS) entry which is preliminary data.</text>
</comment>
<dbReference type="EMBL" id="VEVO01000018">
    <property type="protein sequence ID" value="KAF0027827.1"/>
    <property type="molecule type" value="Genomic_DNA"/>
</dbReference>
<feature type="compositionally biased region" description="Basic residues" evidence="1">
    <location>
        <begin position="1"/>
        <end position="10"/>
    </location>
</feature>
<proteinExistence type="predicted"/>
<name>A0A6A4S465_SCOMX</name>
<evidence type="ECO:0000313" key="2">
    <source>
        <dbReference type="EMBL" id="KAF0027827.1"/>
    </source>
</evidence>
<dbReference type="Proteomes" id="UP000438429">
    <property type="component" value="Unassembled WGS sequence"/>
</dbReference>
<feature type="region of interest" description="Disordered" evidence="1">
    <location>
        <begin position="1"/>
        <end position="88"/>
    </location>
</feature>
<dbReference type="AlphaFoldDB" id="A0A6A4S465"/>
<sequence>MATRPGARRRGPTEEEKDPDVAEQRSCNSSGCGSRALTPARCGSTARPETNCSRKEQESFSVVEPDDDHDDDHDDVRPHSRHAAAAAE</sequence>
<accession>A0A6A4S465</accession>
<feature type="compositionally biased region" description="Basic and acidic residues" evidence="1">
    <location>
        <begin position="11"/>
        <end position="23"/>
    </location>
</feature>
<organism evidence="2 3">
    <name type="scientific">Scophthalmus maximus</name>
    <name type="common">Turbot</name>
    <name type="synonym">Psetta maxima</name>
    <dbReference type="NCBI Taxonomy" id="52904"/>
    <lineage>
        <taxon>Eukaryota</taxon>
        <taxon>Metazoa</taxon>
        <taxon>Chordata</taxon>
        <taxon>Craniata</taxon>
        <taxon>Vertebrata</taxon>
        <taxon>Euteleostomi</taxon>
        <taxon>Actinopterygii</taxon>
        <taxon>Neopterygii</taxon>
        <taxon>Teleostei</taxon>
        <taxon>Neoteleostei</taxon>
        <taxon>Acanthomorphata</taxon>
        <taxon>Carangaria</taxon>
        <taxon>Pleuronectiformes</taxon>
        <taxon>Pleuronectoidei</taxon>
        <taxon>Scophthalmidae</taxon>
        <taxon>Scophthalmus</taxon>
    </lineage>
</organism>